<organism evidence="14 15">
    <name type="scientific">Cellulomonas humilata</name>
    <dbReference type="NCBI Taxonomy" id="144055"/>
    <lineage>
        <taxon>Bacteria</taxon>
        <taxon>Bacillati</taxon>
        <taxon>Actinomycetota</taxon>
        <taxon>Actinomycetes</taxon>
        <taxon>Micrococcales</taxon>
        <taxon>Cellulomonadaceae</taxon>
        <taxon>Cellulomonas</taxon>
    </lineage>
</organism>
<evidence type="ECO:0000256" key="4">
    <source>
        <dbReference type="ARBA" id="ARBA00022553"/>
    </source>
</evidence>
<dbReference type="SMART" id="SM00304">
    <property type="entry name" value="HAMP"/>
    <property type="match status" value="1"/>
</dbReference>
<evidence type="ECO:0000256" key="5">
    <source>
        <dbReference type="ARBA" id="ARBA00022679"/>
    </source>
</evidence>
<dbReference type="InterPro" id="IPR050428">
    <property type="entry name" value="TCS_sensor_his_kinase"/>
</dbReference>
<evidence type="ECO:0000256" key="10">
    <source>
        <dbReference type="ARBA" id="ARBA00023136"/>
    </source>
</evidence>
<dbReference type="SMART" id="SM00388">
    <property type="entry name" value="HisKA"/>
    <property type="match status" value="1"/>
</dbReference>
<dbReference type="Pfam" id="PF02518">
    <property type="entry name" value="HATPase_c"/>
    <property type="match status" value="1"/>
</dbReference>
<dbReference type="Proteomes" id="UP001239626">
    <property type="component" value="Unassembled WGS sequence"/>
</dbReference>
<dbReference type="InterPro" id="IPR003594">
    <property type="entry name" value="HATPase_dom"/>
</dbReference>
<dbReference type="PANTHER" id="PTHR45436">
    <property type="entry name" value="SENSOR HISTIDINE KINASE YKOH"/>
    <property type="match status" value="1"/>
</dbReference>
<dbReference type="InterPro" id="IPR005467">
    <property type="entry name" value="His_kinase_dom"/>
</dbReference>
<keyword evidence="9" id="KW-0902">Two-component regulatory system</keyword>
<evidence type="ECO:0000313" key="14">
    <source>
        <dbReference type="EMBL" id="MDQ0375073.1"/>
    </source>
</evidence>
<dbReference type="Gene3D" id="6.10.340.10">
    <property type="match status" value="1"/>
</dbReference>
<evidence type="ECO:0000256" key="8">
    <source>
        <dbReference type="ARBA" id="ARBA00022989"/>
    </source>
</evidence>
<comment type="caution">
    <text evidence="14">The sequence shown here is derived from an EMBL/GenBank/DDBJ whole genome shotgun (WGS) entry which is preliminary data.</text>
</comment>
<gene>
    <name evidence="14" type="ORF">J2X26_003403</name>
</gene>
<dbReference type="InterPro" id="IPR003661">
    <property type="entry name" value="HisK_dim/P_dom"/>
</dbReference>
<evidence type="ECO:0000313" key="15">
    <source>
        <dbReference type="Proteomes" id="UP001239626"/>
    </source>
</evidence>
<keyword evidence="5 14" id="KW-0808">Transferase</keyword>
<feature type="domain" description="HAMP" evidence="13">
    <location>
        <begin position="91"/>
        <end position="144"/>
    </location>
</feature>
<proteinExistence type="predicted"/>
<comment type="subcellular location">
    <subcellularLocation>
        <location evidence="2">Cell membrane</location>
    </subcellularLocation>
</comment>
<evidence type="ECO:0000256" key="1">
    <source>
        <dbReference type="ARBA" id="ARBA00000085"/>
    </source>
</evidence>
<keyword evidence="8 11" id="KW-1133">Transmembrane helix</keyword>
<dbReference type="EMBL" id="JAUSVB010000005">
    <property type="protein sequence ID" value="MDQ0375073.1"/>
    <property type="molecule type" value="Genomic_DNA"/>
</dbReference>
<sequence>MGREPGLSVRLKLTLSYAGFLMVAGFLLIAVVLVFLLRYVPDEAVTVAAPGGPGLFVPGRSDLWRAFAPKAALALAFLLVFGLAGGWILAGRMLAPLKRITEASRMAGSGSLSHRIELPGRSDEFRELADAFDAMLARLEAHVAEQQRFAANASHELRTPLATTQALLDVARQDPSHDPTELVERLHAVNARAIDLTEALLLLSRADRRSFARERVDLSLLAEDAAETLLPFAEKRGVSLETSGDITPAVGSRALLLQMTTNLVHNAIVHNLPEGGSVWVRTAALRGSAVVTVENTGEALDPRRVATLTEPFQRGTARAHGDAAGVGLGLAIVESIVRAHDGHLVLTPRATGGLRVVVRLPAAPPRADR</sequence>
<keyword evidence="6 11" id="KW-0812">Transmembrane</keyword>
<evidence type="ECO:0000256" key="3">
    <source>
        <dbReference type="ARBA" id="ARBA00012438"/>
    </source>
</evidence>
<dbReference type="CDD" id="cd06225">
    <property type="entry name" value="HAMP"/>
    <property type="match status" value="1"/>
</dbReference>
<keyword evidence="7 14" id="KW-0418">Kinase</keyword>
<keyword evidence="4" id="KW-0597">Phosphoprotein</keyword>
<dbReference type="Gene3D" id="3.30.565.10">
    <property type="entry name" value="Histidine kinase-like ATPase, C-terminal domain"/>
    <property type="match status" value="1"/>
</dbReference>
<dbReference type="Pfam" id="PF00512">
    <property type="entry name" value="HisKA"/>
    <property type="match status" value="1"/>
</dbReference>
<evidence type="ECO:0000256" key="6">
    <source>
        <dbReference type="ARBA" id="ARBA00022692"/>
    </source>
</evidence>
<accession>A0ABU0EIH0</accession>
<keyword evidence="15" id="KW-1185">Reference proteome</keyword>
<dbReference type="GO" id="GO:0004673">
    <property type="term" value="F:protein histidine kinase activity"/>
    <property type="evidence" value="ECO:0007669"/>
    <property type="project" value="UniProtKB-EC"/>
</dbReference>
<keyword evidence="10 11" id="KW-0472">Membrane</keyword>
<dbReference type="EC" id="2.7.13.3" evidence="3"/>
<dbReference type="InterPro" id="IPR003660">
    <property type="entry name" value="HAMP_dom"/>
</dbReference>
<reference evidence="14 15" key="1">
    <citation type="submission" date="2023-07" db="EMBL/GenBank/DDBJ databases">
        <title>Sorghum-associated microbial communities from plants grown in Nebraska, USA.</title>
        <authorList>
            <person name="Schachtman D."/>
        </authorList>
    </citation>
    <scope>NUCLEOTIDE SEQUENCE [LARGE SCALE GENOMIC DNA]</scope>
    <source>
        <strain evidence="14 15">BE332</strain>
    </source>
</reference>
<dbReference type="SUPFAM" id="SSF158472">
    <property type="entry name" value="HAMP domain-like"/>
    <property type="match status" value="1"/>
</dbReference>
<dbReference type="PANTHER" id="PTHR45436:SF5">
    <property type="entry name" value="SENSOR HISTIDINE KINASE TRCS"/>
    <property type="match status" value="1"/>
</dbReference>
<protein>
    <recommendedName>
        <fullName evidence="3">histidine kinase</fullName>
        <ecNumber evidence="3">2.7.13.3</ecNumber>
    </recommendedName>
</protein>
<dbReference type="Gene3D" id="1.10.287.130">
    <property type="match status" value="1"/>
</dbReference>
<name>A0ABU0EIH0_9CELL</name>
<dbReference type="PRINTS" id="PR00344">
    <property type="entry name" value="BCTRLSENSOR"/>
</dbReference>
<feature type="transmembrane region" description="Helical" evidence="11">
    <location>
        <begin position="71"/>
        <end position="90"/>
    </location>
</feature>
<feature type="transmembrane region" description="Helical" evidence="11">
    <location>
        <begin position="20"/>
        <end position="40"/>
    </location>
</feature>
<evidence type="ECO:0000259" key="12">
    <source>
        <dbReference type="PROSITE" id="PS50109"/>
    </source>
</evidence>
<dbReference type="InterPro" id="IPR004358">
    <property type="entry name" value="Sig_transdc_His_kin-like_C"/>
</dbReference>
<dbReference type="InterPro" id="IPR036890">
    <property type="entry name" value="HATPase_C_sf"/>
</dbReference>
<evidence type="ECO:0000256" key="7">
    <source>
        <dbReference type="ARBA" id="ARBA00022777"/>
    </source>
</evidence>
<evidence type="ECO:0000256" key="11">
    <source>
        <dbReference type="SAM" id="Phobius"/>
    </source>
</evidence>
<evidence type="ECO:0000256" key="9">
    <source>
        <dbReference type="ARBA" id="ARBA00023012"/>
    </source>
</evidence>
<evidence type="ECO:0000259" key="13">
    <source>
        <dbReference type="PROSITE" id="PS50885"/>
    </source>
</evidence>
<dbReference type="PROSITE" id="PS50109">
    <property type="entry name" value="HIS_KIN"/>
    <property type="match status" value="1"/>
</dbReference>
<comment type="catalytic activity">
    <reaction evidence="1">
        <text>ATP + protein L-histidine = ADP + protein N-phospho-L-histidine.</text>
        <dbReference type="EC" id="2.7.13.3"/>
    </reaction>
</comment>
<dbReference type="SUPFAM" id="SSF55874">
    <property type="entry name" value="ATPase domain of HSP90 chaperone/DNA topoisomerase II/histidine kinase"/>
    <property type="match status" value="1"/>
</dbReference>
<dbReference type="SMART" id="SM00387">
    <property type="entry name" value="HATPase_c"/>
    <property type="match status" value="1"/>
</dbReference>
<dbReference type="Pfam" id="PF00672">
    <property type="entry name" value="HAMP"/>
    <property type="match status" value="1"/>
</dbReference>
<dbReference type="CDD" id="cd00082">
    <property type="entry name" value="HisKA"/>
    <property type="match status" value="1"/>
</dbReference>
<feature type="domain" description="Histidine kinase" evidence="12">
    <location>
        <begin position="152"/>
        <end position="364"/>
    </location>
</feature>
<dbReference type="SUPFAM" id="SSF47384">
    <property type="entry name" value="Homodimeric domain of signal transducing histidine kinase"/>
    <property type="match status" value="1"/>
</dbReference>
<dbReference type="InterPro" id="IPR036097">
    <property type="entry name" value="HisK_dim/P_sf"/>
</dbReference>
<evidence type="ECO:0000256" key="2">
    <source>
        <dbReference type="ARBA" id="ARBA00004236"/>
    </source>
</evidence>
<dbReference type="PROSITE" id="PS50885">
    <property type="entry name" value="HAMP"/>
    <property type="match status" value="1"/>
</dbReference>